<dbReference type="AlphaFoldDB" id="A0A2N5T2E9"/>
<organism evidence="1 2">
    <name type="scientific">Puccinia coronata f. sp. avenae</name>
    <dbReference type="NCBI Taxonomy" id="200324"/>
    <lineage>
        <taxon>Eukaryota</taxon>
        <taxon>Fungi</taxon>
        <taxon>Dikarya</taxon>
        <taxon>Basidiomycota</taxon>
        <taxon>Pucciniomycotina</taxon>
        <taxon>Pucciniomycetes</taxon>
        <taxon>Pucciniales</taxon>
        <taxon>Pucciniaceae</taxon>
        <taxon>Puccinia</taxon>
    </lineage>
</organism>
<evidence type="ECO:0000313" key="1">
    <source>
        <dbReference type="EMBL" id="PLW19645.1"/>
    </source>
</evidence>
<comment type="caution">
    <text evidence="1">The sequence shown here is derived from an EMBL/GenBank/DDBJ whole genome shotgun (WGS) entry which is preliminary data.</text>
</comment>
<keyword evidence="2" id="KW-1185">Reference proteome</keyword>
<evidence type="ECO:0000313" key="2">
    <source>
        <dbReference type="Proteomes" id="UP000235388"/>
    </source>
</evidence>
<reference evidence="1 2" key="1">
    <citation type="submission" date="2017-11" db="EMBL/GenBank/DDBJ databases">
        <title>De novo assembly and phasing of dikaryotic genomes from two isolates of Puccinia coronata f. sp. avenae, the causal agent of oat crown rust.</title>
        <authorList>
            <person name="Miller M.E."/>
            <person name="Zhang Y."/>
            <person name="Omidvar V."/>
            <person name="Sperschneider J."/>
            <person name="Schwessinger B."/>
            <person name="Raley C."/>
            <person name="Palmer J.M."/>
            <person name="Garnica D."/>
            <person name="Upadhyaya N."/>
            <person name="Rathjen J."/>
            <person name="Taylor J.M."/>
            <person name="Park R.F."/>
            <person name="Dodds P.N."/>
            <person name="Hirsch C.D."/>
            <person name="Kianian S.F."/>
            <person name="Figueroa M."/>
        </authorList>
    </citation>
    <scope>NUCLEOTIDE SEQUENCE [LARGE SCALE GENOMIC DNA]</scope>
    <source>
        <strain evidence="1">12NC29</strain>
    </source>
</reference>
<name>A0A2N5T2E9_9BASI</name>
<proteinExistence type="predicted"/>
<gene>
    <name evidence="1" type="ORF">PCANC_08937</name>
</gene>
<accession>A0A2N5T2E9</accession>
<sequence length="76" mass="9008">MFTGASQDMSLTQIYCISAERWGAWTLSPHWRRCPNKPEGYSIREERLRTQTKKPTFNYYIYSDKTHPKAKPFHAP</sequence>
<dbReference type="Proteomes" id="UP000235388">
    <property type="component" value="Unassembled WGS sequence"/>
</dbReference>
<dbReference type="EMBL" id="PGCJ01000809">
    <property type="protein sequence ID" value="PLW19645.1"/>
    <property type="molecule type" value="Genomic_DNA"/>
</dbReference>
<protein>
    <submittedName>
        <fullName evidence="1">Uncharacterized protein</fullName>
    </submittedName>
</protein>